<keyword evidence="9" id="KW-0325">Glycoprotein</keyword>
<evidence type="ECO:0000256" key="7">
    <source>
        <dbReference type="ARBA" id="ARBA00022729"/>
    </source>
</evidence>
<dbReference type="STRING" id="1676925.ENSPKIP00000018593"/>
<dbReference type="PANTHER" id="PTHR46987:SF1">
    <property type="entry name" value="R-SPONDIN-3"/>
    <property type="match status" value="1"/>
</dbReference>
<sequence length="259" mass="30190">MQLHLFPIILILHITEYTDFLQRVVAQLRDHPGTPEEFCGELERDRGCLTCSRTNGCLTCKPRYFFLLVRHDMRQTGLCLLSCPNGYYHTRSRDVNKCMKCHLDCDCNFTGTFCTRCREGQYLHRGKCHRGCPEGLVPDSTLWECIPAKVYCEVNEWSTWSACSHRGSTCGFRAGEQTRVRRILQLPSNGGNPCSVTYETRECFIRRKKCPAPYWEQKCGQSCREPGWSKNMEHLGVLKDRVGKHYLRARRWEHKEVQQ</sequence>
<comment type="similarity">
    <text evidence="2">Belongs to the R-spondin family.</text>
</comment>
<keyword evidence="8" id="KW-1015">Disulfide bond</keyword>
<accession>A0A3B3RJU6</accession>
<evidence type="ECO:0000256" key="9">
    <source>
        <dbReference type="ARBA" id="ARBA00023180"/>
    </source>
</evidence>
<dbReference type="SMART" id="SM00261">
    <property type="entry name" value="FU"/>
    <property type="match status" value="2"/>
</dbReference>
<comment type="subcellular location">
    <subcellularLocation>
        <location evidence="1">Secreted</location>
    </subcellularLocation>
</comment>
<dbReference type="SUPFAM" id="SSF57184">
    <property type="entry name" value="Growth factor receptor domain"/>
    <property type="match status" value="1"/>
</dbReference>
<feature type="chain" id="PRO_5017397170" evidence="10">
    <location>
        <begin position="18"/>
        <end position="259"/>
    </location>
</feature>
<reference evidence="13" key="2">
    <citation type="submission" date="2025-09" db="UniProtKB">
        <authorList>
            <consortium name="Ensembl"/>
        </authorList>
    </citation>
    <scope>IDENTIFICATION</scope>
</reference>
<organism evidence="13 14">
    <name type="scientific">Paramormyrops kingsleyae</name>
    <dbReference type="NCBI Taxonomy" id="1676925"/>
    <lineage>
        <taxon>Eukaryota</taxon>
        <taxon>Metazoa</taxon>
        <taxon>Chordata</taxon>
        <taxon>Craniata</taxon>
        <taxon>Vertebrata</taxon>
        <taxon>Euteleostomi</taxon>
        <taxon>Actinopterygii</taxon>
        <taxon>Neopterygii</taxon>
        <taxon>Teleostei</taxon>
        <taxon>Osteoglossocephala</taxon>
        <taxon>Osteoglossomorpha</taxon>
        <taxon>Osteoglossiformes</taxon>
        <taxon>Mormyridae</taxon>
        <taxon>Paramormyrops</taxon>
    </lineage>
</organism>
<dbReference type="InterPro" id="IPR044004">
    <property type="entry name" value="TSP1_spondin_dom"/>
</dbReference>
<dbReference type="InterPro" id="IPR000884">
    <property type="entry name" value="TSP1_rpt"/>
</dbReference>
<keyword evidence="14" id="KW-1185">Reference proteome</keyword>
<dbReference type="Pfam" id="PF15913">
    <property type="entry name" value="Furin-like_2"/>
    <property type="match status" value="1"/>
</dbReference>
<evidence type="ECO:0000256" key="4">
    <source>
        <dbReference type="ARBA" id="ARBA00022606"/>
    </source>
</evidence>
<keyword evidence="5" id="KW-0358">Heparin-binding</keyword>
<evidence type="ECO:0000256" key="10">
    <source>
        <dbReference type="SAM" id="SignalP"/>
    </source>
</evidence>
<dbReference type="CDD" id="cd00064">
    <property type="entry name" value="FU"/>
    <property type="match status" value="1"/>
</dbReference>
<dbReference type="InterPro" id="IPR006212">
    <property type="entry name" value="Furin_repeat"/>
</dbReference>
<evidence type="ECO:0000259" key="11">
    <source>
        <dbReference type="Pfam" id="PF15913"/>
    </source>
</evidence>
<dbReference type="SMART" id="SM00209">
    <property type="entry name" value="TSP1"/>
    <property type="match status" value="1"/>
</dbReference>
<dbReference type="InterPro" id="IPR051514">
    <property type="entry name" value="R-spondin"/>
</dbReference>
<dbReference type="Proteomes" id="UP000261540">
    <property type="component" value="Unplaced"/>
</dbReference>
<evidence type="ECO:0000256" key="3">
    <source>
        <dbReference type="ARBA" id="ARBA00022525"/>
    </source>
</evidence>
<evidence type="ECO:0000313" key="14">
    <source>
        <dbReference type="Proteomes" id="UP000261540"/>
    </source>
</evidence>
<evidence type="ECO:0000256" key="2">
    <source>
        <dbReference type="ARBA" id="ARBA00007308"/>
    </source>
</evidence>
<dbReference type="Pfam" id="PF19028">
    <property type="entry name" value="TSP1_spondin"/>
    <property type="match status" value="1"/>
</dbReference>
<proteinExistence type="inferred from homology"/>
<dbReference type="InterPro" id="IPR036383">
    <property type="entry name" value="TSP1_rpt_sf"/>
</dbReference>
<dbReference type="Gene3D" id="2.20.100.10">
    <property type="entry name" value="Thrombospondin type-1 (TSP1) repeat"/>
    <property type="match status" value="1"/>
</dbReference>
<keyword evidence="7 10" id="KW-0732">Signal</keyword>
<evidence type="ECO:0000313" key="13">
    <source>
        <dbReference type="Ensembl" id="ENSPKIP00000018593.1"/>
    </source>
</evidence>
<feature type="domain" description="R-spondin Fu-CRD" evidence="11">
    <location>
        <begin position="46"/>
        <end position="145"/>
    </location>
</feature>
<evidence type="ECO:0000256" key="6">
    <source>
        <dbReference type="ARBA" id="ARBA00022687"/>
    </source>
</evidence>
<name>A0A3B3RJU6_9TELE</name>
<dbReference type="PANTHER" id="PTHR46987">
    <property type="entry name" value="NEUROHYPOPHYSIAL HORMONES, N-TERMINAL DOMAIN CONTAINING PROTEIN"/>
    <property type="match status" value="1"/>
</dbReference>
<evidence type="ECO:0000256" key="5">
    <source>
        <dbReference type="ARBA" id="ARBA00022674"/>
    </source>
</evidence>
<keyword evidence="4" id="KW-0716">Sensory transduction</keyword>
<dbReference type="GO" id="GO:0008201">
    <property type="term" value="F:heparin binding"/>
    <property type="evidence" value="ECO:0007669"/>
    <property type="project" value="UniProtKB-KW"/>
</dbReference>
<evidence type="ECO:0000256" key="1">
    <source>
        <dbReference type="ARBA" id="ARBA00004613"/>
    </source>
</evidence>
<evidence type="ECO:0000256" key="8">
    <source>
        <dbReference type="ARBA" id="ARBA00023157"/>
    </source>
</evidence>
<evidence type="ECO:0000259" key="12">
    <source>
        <dbReference type="Pfam" id="PF19028"/>
    </source>
</evidence>
<feature type="domain" description="Spondin-like TSP1" evidence="12">
    <location>
        <begin position="152"/>
        <end position="205"/>
    </location>
</feature>
<dbReference type="SUPFAM" id="SSF82895">
    <property type="entry name" value="TSP-1 type 1 repeat"/>
    <property type="match status" value="1"/>
</dbReference>
<reference evidence="13" key="1">
    <citation type="submission" date="2025-08" db="UniProtKB">
        <authorList>
            <consortium name="Ensembl"/>
        </authorList>
    </citation>
    <scope>IDENTIFICATION</scope>
</reference>
<dbReference type="InterPro" id="IPR009030">
    <property type="entry name" value="Growth_fac_rcpt_cys_sf"/>
</dbReference>
<dbReference type="GO" id="GO:0005576">
    <property type="term" value="C:extracellular region"/>
    <property type="evidence" value="ECO:0007669"/>
    <property type="project" value="UniProtKB-SubCell"/>
</dbReference>
<keyword evidence="6" id="KW-0879">Wnt signaling pathway</keyword>
<dbReference type="PROSITE" id="PS50092">
    <property type="entry name" value="TSP1"/>
    <property type="match status" value="1"/>
</dbReference>
<keyword evidence="3" id="KW-0964">Secreted</keyword>
<feature type="signal peptide" evidence="10">
    <location>
        <begin position="1"/>
        <end position="17"/>
    </location>
</feature>
<dbReference type="GO" id="GO:0016055">
    <property type="term" value="P:Wnt signaling pathway"/>
    <property type="evidence" value="ECO:0007669"/>
    <property type="project" value="UniProtKB-KW"/>
</dbReference>
<dbReference type="GeneTree" id="ENSGT00940000157815"/>
<dbReference type="AlphaFoldDB" id="A0A3B3RJU6"/>
<dbReference type="Ensembl" id="ENSPKIT00000035422.1">
    <property type="protein sequence ID" value="ENSPKIP00000018593.1"/>
    <property type="gene ID" value="ENSPKIG00000004114.1"/>
</dbReference>
<dbReference type="Gene3D" id="2.10.220.10">
    <property type="entry name" value="Hormone Receptor, Insulin-like Growth Factor Receptor 1, Chain A, domain 2"/>
    <property type="match status" value="1"/>
</dbReference>
<protein>
    <submittedName>
        <fullName evidence="13">R-spondin 3</fullName>
    </submittedName>
</protein>
<dbReference type="InterPro" id="IPR043601">
    <property type="entry name" value="Rspo_Fu-CRD_dom"/>
</dbReference>